<evidence type="ECO:0000256" key="4">
    <source>
        <dbReference type="ARBA" id="ARBA00023163"/>
    </source>
</evidence>
<dbReference type="PANTHER" id="PTHR30126">
    <property type="entry name" value="HTH-TYPE TRANSCRIPTIONAL REGULATOR"/>
    <property type="match status" value="1"/>
</dbReference>
<reference evidence="6" key="1">
    <citation type="submission" date="2022-07" db="EMBL/GenBank/DDBJ databases">
        <authorList>
            <person name="Criscuolo A."/>
        </authorList>
    </citation>
    <scope>NUCLEOTIDE SEQUENCE</scope>
    <source>
        <strain evidence="6">CIP103197</strain>
    </source>
</reference>
<keyword evidence="3" id="KW-0238">DNA-binding</keyword>
<keyword evidence="7" id="KW-1185">Reference proteome</keyword>
<dbReference type="Proteomes" id="UP001152447">
    <property type="component" value="Unassembled WGS sequence"/>
</dbReference>
<dbReference type="InterPro" id="IPR036388">
    <property type="entry name" value="WH-like_DNA-bd_sf"/>
</dbReference>
<dbReference type="FunFam" id="1.10.10.10:FF:000001">
    <property type="entry name" value="LysR family transcriptional regulator"/>
    <property type="match status" value="1"/>
</dbReference>
<dbReference type="RefSeq" id="WP_008468191.1">
    <property type="nucleotide sequence ID" value="NZ_CAMAPB010000024.1"/>
</dbReference>
<proteinExistence type="inferred from homology"/>
<dbReference type="SUPFAM" id="SSF46785">
    <property type="entry name" value="Winged helix' DNA-binding domain"/>
    <property type="match status" value="1"/>
</dbReference>
<dbReference type="AlphaFoldDB" id="A0A9W4QYJ9"/>
<dbReference type="CDD" id="cd05466">
    <property type="entry name" value="PBP2_LTTR_substrate"/>
    <property type="match status" value="1"/>
</dbReference>
<comment type="similarity">
    <text evidence="1">Belongs to the LysR transcriptional regulatory family.</text>
</comment>
<dbReference type="GO" id="GO:0003700">
    <property type="term" value="F:DNA-binding transcription factor activity"/>
    <property type="evidence" value="ECO:0007669"/>
    <property type="project" value="InterPro"/>
</dbReference>
<evidence type="ECO:0000256" key="1">
    <source>
        <dbReference type="ARBA" id="ARBA00009437"/>
    </source>
</evidence>
<gene>
    <name evidence="6" type="primary">hdfR_1</name>
    <name evidence="6" type="ORF">PSEHALCIP103_01882</name>
</gene>
<evidence type="ECO:0000313" key="7">
    <source>
        <dbReference type="Proteomes" id="UP001152447"/>
    </source>
</evidence>
<dbReference type="Gene3D" id="1.10.10.10">
    <property type="entry name" value="Winged helix-like DNA-binding domain superfamily/Winged helix DNA-binding domain"/>
    <property type="match status" value="1"/>
</dbReference>
<organism evidence="6 7">
    <name type="scientific">Pseudoalteromonas haloplanktis</name>
    <name type="common">Alteromonas haloplanktis</name>
    <dbReference type="NCBI Taxonomy" id="228"/>
    <lineage>
        <taxon>Bacteria</taxon>
        <taxon>Pseudomonadati</taxon>
        <taxon>Pseudomonadota</taxon>
        <taxon>Gammaproteobacteria</taxon>
        <taxon>Alteromonadales</taxon>
        <taxon>Pseudoalteromonadaceae</taxon>
        <taxon>Pseudoalteromonas</taxon>
    </lineage>
</organism>
<evidence type="ECO:0000256" key="3">
    <source>
        <dbReference type="ARBA" id="ARBA00023125"/>
    </source>
</evidence>
<dbReference type="Gene3D" id="3.40.190.290">
    <property type="match status" value="1"/>
</dbReference>
<feature type="domain" description="HTH lysR-type" evidence="5">
    <location>
        <begin position="1"/>
        <end position="58"/>
    </location>
</feature>
<evidence type="ECO:0000256" key="2">
    <source>
        <dbReference type="ARBA" id="ARBA00023015"/>
    </source>
</evidence>
<accession>A0A9W4QYJ9</accession>
<dbReference type="InterPro" id="IPR036390">
    <property type="entry name" value="WH_DNA-bd_sf"/>
</dbReference>
<comment type="caution">
    <text evidence="6">The sequence shown here is derived from an EMBL/GenBank/DDBJ whole genome shotgun (WGS) entry which is preliminary data.</text>
</comment>
<sequence>MRFEQLEQFVALGLLRHFRQAAEQTQISTSALTRSIQTLETELGYELVTRSTRSVKLTQAGELFLDFAKNTLNELEQIKHRAFQSINGTEEKKLVIGYTTTTSSIVPITCGEFLSQYPHIKIEMQLQNKTELHRKLLQGEIDISVCSQIVNSIGSDIQLPDQLILFCSKQHPLANKSDISKKELESYPMFSCFSQSKQVQSMLNEVIDSLNKVSTIKVGSIEQVMAGLEKSDHFAIAGIEHTSSVAENHNLIQLKTNNDISHEQLVVQTSQQIEAGEHVDHLLSLIKKVSRA</sequence>
<keyword evidence="4" id="KW-0804">Transcription</keyword>
<dbReference type="InterPro" id="IPR000847">
    <property type="entry name" value="LysR_HTH_N"/>
</dbReference>
<name>A0A9W4QYJ9_PSEHA</name>
<dbReference type="PROSITE" id="PS50931">
    <property type="entry name" value="HTH_LYSR"/>
    <property type="match status" value="1"/>
</dbReference>
<dbReference type="GeneID" id="99693486"/>
<dbReference type="Pfam" id="PF00126">
    <property type="entry name" value="HTH_1"/>
    <property type="match status" value="1"/>
</dbReference>
<evidence type="ECO:0000313" key="6">
    <source>
        <dbReference type="EMBL" id="CAH9058533.1"/>
    </source>
</evidence>
<dbReference type="Pfam" id="PF03466">
    <property type="entry name" value="LysR_substrate"/>
    <property type="match status" value="1"/>
</dbReference>
<dbReference type="EMBL" id="CAMAPB010000024">
    <property type="protein sequence ID" value="CAH9058533.1"/>
    <property type="molecule type" value="Genomic_DNA"/>
</dbReference>
<dbReference type="GO" id="GO:0003677">
    <property type="term" value="F:DNA binding"/>
    <property type="evidence" value="ECO:0007669"/>
    <property type="project" value="UniProtKB-KW"/>
</dbReference>
<dbReference type="SUPFAM" id="SSF53850">
    <property type="entry name" value="Periplasmic binding protein-like II"/>
    <property type="match status" value="1"/>
</dbReference>
<evidence type="ECO:0000259" key="5">
    <source>
        <dbReference type="PROSITE" id="PS50931"/>
    </source>
</evidence>
<protein>
    <submittedName>
        <fullName evidence="6">HTH-type transcriptional regulator HdfR</fullName>
    </submittedName>
</protein>
<dbReference type="InterPro" id="IPR005119">
    <property type="entry name" value="LysR_subst-bd"/>
</dbReference>
<keyword evidence="2" id="KW-0805">Transcription regulation</keyword>